<comment type="caution">
    <text evidence="2">The sequence shown here is derived from an EMBL/GenBank/DDBJ whole genome shotgun (WGS) entry which is preliminary data.</text>
</comment>
<dbReference type="EMBL" id="BAFE01000094">
    <property type="protein sequence ID" value="GAB49769.1"/>
    <property type="molecule type" value="Genomic_DNA"/>
</dbReference>
<proteinExistence type="predicted"/>
<name>H5UVL1_9MICO</name>
<dbReference type="Pfam" id="PF11188">
    <property type="entry name" value="DUF2975"/>
    <property type="match status" value="1"/>
</dbReference>
<feature type="transmembrane region" description="Helical" evidence="1">
    <location>
        <begin position="20"/>
        <end position="39"/>
    </location>
</feature>
<evidence type="ECO:0000256" key="1">
    <source>
        <dbReference type="SAM" id="Phobius"/>
    </source>
</evidence>
<keyword evidence="1" id="KW-1133">Transmembrane helix</keyword>
<dbReference type="OrthoDB" id="9761717at2"/>
<sequence length="227" mass="23784">MARHTTPEDVLAPIEVAMQALLGLMIVWLAFTAIAPLTGAHVGFGAWGDGGIPCAPVTSNGLTINSGGIDGEGHPLAAPPVENLRPGVRLGEPREYLLCRDDMGPLDEALVSVPVLVDWLWTLGFLALTTALVRRGRRDGLFTDAVARGTRRLGWFVLGGAILVALVGGVLTSVETSRLVSDFPVVAGIPGNMHVDWTAIVAGCGVLTVGRILGQAVDMHRDLEGTV</sequence>
<evidence type="ECO:0008006" key="4">
    <source>
        <dbReference type="Google" id="ProtNLM"/>
    </source>
</evidence>
<keyword evidence="1" id="KW-0472">Membrane</keyword>
<protein>
    <recommendedName>
        <fullName evidence="4">DUF2975 domain-containing protein</fullName>
    </recommendedName>
</protein>
<dbReference type="AlphaFoldDB" id="H5UVL1"/>
<accession>H5UVL1</accession>
<keyword evidence="1" id="KW-0812">Transmembrane</keyword>
<dbReference type="RefSeq" id="WP_009483612.1">
    <property type="nucleotide sequence ID" value="NZ_BAFE01000094.1"/>
</dbReference>
<dbReference type="InterPro" id="IPR021354">
    <property type="entry name" value="DUF2975"/>
</dbReference>
<evidence type="ECO:0000313" key="3">
    <source>
        <dbReference type="Proteomes" id="UP000004367"/>
    </source>
</evidence>
<reference evidence="2 3" key="1">
    <citation type="submission" date="2012-02" db="EMBL/GenBank/DDBJ databases">
        <title>Whole genome shotgun sequence of Mobilicoccus pelagius NBRC 104925.</title>
        <authorList>
            <person name="Yoshida Y."/>
            <person name="Hosoyama A."/>
            <person name="Tsuchikane K."/>
            <person name="Katsumata H."/>
            <person name="Yamazaki S."/>
            <person name="Fujita N."/>
        </authorList>
    </citation>
    <scope>NUCLEOTIDE SEQUENCE [LARGE SCALE GENOMIC DNA]</scope>
    <source>
        <strain evidence="2 3">NBRC 104925</strain>
    </source>
</reference>
<keyword evidence="3" id="KW-1185">Reference proteome</keyword>
<gene>
    <name evidence="2" type="ORF">MOPEL_135_00070</name>
</gene>
<feature type="transmembrane region" description="Helical" evidence="1">
    <location>
        <begin position="194"/>
        <end position="213"/>
    </location>
</feature>
<feature type="transmembrane region" description="Helical" evidence="1">
    <location>
        <begin position="153"/>
        <end position="174"/>
    </location>
</feature>
<dbReference type="Proteomes" id="UP000004367">
    <property type="component" value="Unassembled WGS sequence"/>
</dbReference>
<dbReference type="STRING" id="1089455.MOPEL_135_00070"/>
<organism evidence="2 3">
    <name type="scientific">Mobilicoccus pelagius NBRC 104925</name>
    <dbReference type="NCBI Taxonomy" id="1089455"/>
    <lineage>
        <taxon>Bacteria</taxon>
        <taxon>Bacillati</taxon>
        <taxon>Actinomycetota</taxon>
        <taxon>Actinomycetes</taxon>
        <taxon>Micrococcales</taxon>
        <taxon>Dermatophilaceae</taxon>
        <taxon>Mobilicoccus</taxon>
    </lineage>
</organism>
<feature type="transmembrane region" description="Helical" evidence="1">
    <location>
        <begin position="111"/>
        <end position="133"/>
    </location>
</feature>
<evidence type="ECO:0000313" key="2">
    <source>
        <dbReference type="EMBL" id="GAB49769.1"/>
    </source>
</evidence>